<comment type="caution">
    <text evidence="10">The sequence shown here is derived from an EMBL/GenBank/DDBJ whole genome shotgun (WGS) entry which is preliminary data.</text>
</comment>
<evidence type="ECO:0000256" key="5">
    <source>
        <dbReference type="ARBA" id="ARBA00023136"/>
    </source>
</evidence>
<evidence type="ECO:0000256" key="4">
    <source>
        <dbReference type="ARBA" id="ARBA00023040"/>
    </source>
</evidence>
<dbReference type="SUPFAM" id="SSF81321">
    <property type="entry name" value="Family A G protein-coupled receptor-like"/>
    <property type="match status" value="1"/>
</dbReference>
<feature type="transmembrane region" description="Helical" evidence="8">
    <location>
        <begin position="12"/>
        <end position="34"/>
    </location>
</feature>
<evidence type="ECO:0000256" key="3">
    <source>
        <dbReference type="ARBA" id="ARBA00022989"/>
    </source>
</evidence>
<dbReference type="Pfam" id="PF00001">
    <property type="entry name" value="7tm_1"/>
    <property type="match status" value="1"/>
</dbReference>
<dbReference type="Proteomes" id="UP000230750">
    <property type="component" value="Unassembled WGS sequence"/>
</dbReference>
<evidence type="ECO:0000256" key="1">
    <source>
        <dbReference type="ARBA" id="ARBA00004141"/>
    </source>
</evidence>
<dbReference type="PRINTS" id="PR00237">
    <property type="entry name" value="GPCRRHODOPSN"/>
</dbReference>
<comment type="subcellular location">
    <subcellularLocation>
        <location evidence="1">Membrane</location>
        <topology evidence="1">Multi-pass membrane protein</topology>
    </subcellularLocation>
</comment>
<keyword evidence="2 8" id="KW-0812">Transmembrane</keyword>
<evidence type="ECO:0000313" key="10">
    <source>
        <dbReference type="EMBL" id="PIK52079.1"/>
    </source>
</evidence>
<evidence type="ECO:0000259" key="9">
    <source>
        <dbReference type="PROSITE" id="PS50262"/>
    </source>
</evidence>
<keyword evidence="3 8" id="KW-1133">Transmembrane helix</keyword>
<dbReference type="InterPro" id="IPR017452">
    <property type="entry name" value="GPCR_Rhodpsn_7TM"/>
</dbReference>
<keyword evidence="11" id="KW-1185">Reference proteome</keyword>
<name>A0A2G8KVP8_STIJA</name>
<keyword evidence="5 8" id="KW-0472">Membrane</keyword>
<feature type="transmembrane region" description="Helical" evidence="8">
    <location>
        <begin position="54"/>
        <end position="73"/>
    </location>
</feature>
<dbReference type="Gene3D" id="1.20.1070.10">
    <property type="entry name" value="Rhodopsin 7-helix transmembrane proteins"/>
    <property type="match status" value="1"/>
</dbReference>
<evidence type="ECO:0000256" key="8">
    <source>
        <dbReference type="SAM" id="Phobius"/>
    </source>
</evidence>
<organism evidence="10 11">
    <name type="scientific">Stichopus japonicus</name>
    <name type="common">Sea cucumber</name>
    <dbReference type="NCBI Taxonomy" id="307972"/>
    <lineage>
        <taxon>Eukaryota</taxon>
        <taxon>Metazoa</taxon>
        <taxon>Echinodermata</taxon>
        <taxon>Eleutherozoa</taxon>
        <taxon>Echinozoa</taxon>
        <taxon>Holothuroidea</taxon>
        <taxon>Aspidochirotacea</taxon>
        <taxon>Aspidochirotida</taxon>
        <taxon>Stichopodidae</taxon>
        <taxon>Apostichopus</taxon>
    </lineage>
</organism>
<dbReference type="OrthoDB" id="2132067at2759"/>
<dbReference type="PANTHER" id="PTHR45695">
    <property type="entry name" value="LEUCOKININ RECEPTOR-RELATED"/>
    <property type="match status" value="1"/>
</dbReference>
<keyword evidence="7" id="KW-0807">Transducer</keyword>
<keyword evidence="6 10" id="KW-0675">Receptor</keyword>
<proteinExistence type="predicted"/>
<dbReference type="PANTHER" id="PTHR45695:SF9">
    <property type="entry name" value="LEUCOKININ RECEPTOR"/>
    <property type="match status" value="1"/>
</dbReference>
<protein>
    <submittedName>
        <fullName evidence="10">Putative pyroglutamylated RFamide peptide receptor</fullName>
    </submittedName>
</protein>
<dbReference type="PROSITE" id="PS50262">
    <property type="entry name" value="G_PROTEIN_RECEP_F1_2"/>
    <property type="match status" value="1"/>
</dbReference>
<sequence>MESKTTKEKALMRTTVTTSIVLGAFAICWLPMTAKFIVEEYSSVDGTGLFVRETIAEVFLFGNSVVNPIIYGLRNDLFRKTYLCFIRSLCCGRCHSNDKEQTKLKGSRKYNVGSRKYNSEPGGETPSRLYYHALWVTCLYKGV</sequence>
<keyword evidence="4" id="KW-0297">G-protein coupled receptor</keyword>
<reference evidence="10 11" key="1">
    <citation type="journal article" date="2017" name="PLoS Biol.">
        <title>The sea cucumber genome provides insights into morphological evolution and visceral regeneration.</title>
        <authorList>
            <person name="Zhang X."/>
            <person name="Sun L."/>
            <person name="Yuan J."/>
            <person name="Sun Y."/>
            <person name="Gao Y."/>
            <person name="Zhang L."/>
            <person name="Li S."/>
            <person name="Dai H."/>
            <person name="Hamel J.F."/>
            <person name="Liu C."/>
            <person name="Yu Y."/>
            <person name="Liu S."/>
            <person name="Lin W."/>
            <person name="Guo K."/>
            <person name="Jin S."/>
            <person name="Xu P."/>
            <person name="Storey K.B."/>
            <person name="Huan P."/>
            <person name="Zhang T."/>
            <person name="Zhou Y."/>
            <person name="Zhang J."/>
            <person name="Lin C."/>
            <person name="Li X."/>
            <person name="Xing L."/>
            <person name="Huo D."/>
            <person name="Sun M."/>
            <person name="Wang L."/>
            <person name="Mercier A."/>
            <person name="Li F."/>
            <person name="Yang H."/>
            <person name="Xiang J."/>
        </authorList>
    </citation>
    <scope>NUCLEOTIDE SEQUENCE [LARGE SCALE GENOMIC DNA]</scope>
    <source>
        <strain evidence="10">Shaxun</strain>
        <tissue evidence="10">Muscle</tissue>
    </source>
</reference>
<dbReference type="EMBL" id="MRZV01000344">
    <property type="protein sequence ID" value="PIK52079.1"/>
    <property type="molecule type" value="Genomic_DNA"/>
</dbReference>
<dbReference type="GO" id="GO:0005886">
    <property type="term" value="C:plasma membrane"/>
    <property type="evidence" value="ECO:0007669"/>
    <property type="project" value="TreeGrafter"/>
</dbReference>
<accession>A0A2G8KVP8</accession>
<evidence type="ECO:0000256" key="2">
    <source>
        <dbReference type="ARBA" id="ARBA00022692"/>
    </source>
</evidence>
<evidence type="ECO:0000256" key="6">
    <source>
        <dbReference type="ARBA" id="ARBA00023170"/>
    </source>
</evidence>
<evidence type="ECO:0000313" key="11">
    <source>
        <dbReference type="Proteomes" id="UP000230750"/>
    </source>
</evidence>
<dbReference type="InterPro" id="IPR000276">
    <property type="entry name" value="GPCR_Rhodpsn"/>
</dbReference>
<dbReference type="GO" id="GO:0004930">
    <property type="term" value="F:G protein-coupled receptor activity"/>
    <property type="evidence" value="ECO:0007669"/>
    <property type="project" value="UniProtKB-KW"/>
</dbReference>
<evidence type="ECO:0000256" key="7">
    <source>
        <dbReference type="ARBA" id="ARBA00023224"/>
    </source>
</evidence>
<gene>
    <name evidence="10" type="ORF">BSL78_11031</name>
</gene>
<dbReference type="STRING" id="307972.A0A2G8KVP8"/>
<dbReference type="AlphaFoldDB" id="A0A2G8KVP8"/>
<feature type="domain" description="G-protein coupled receptors family 1 profile" evidence="9">
    <location>
        <begin position="1"/>
        <end position="71"/>
    </location>
</feature>